<protein>
    <recommendedName>
        <fullName evidence="3">DUF454 domain-containing protein</fullName>
    </recommendedName>
</protein>
<dbReference type="AlphaFoldDB" id="A0A6S6TDX5"/>
<feature type="transmembrane region" description="Helical" evidence="1">
    <location>
        <begin position="101"/>
        <end position="117"/>
    </location>
</feature>
<evidence type="ECO:0008006" key="3">
    <source>
        <dbReference type="Google" id="ProtNLM"/>
    </source>
</evidence>
<evidence type="ECO:0000256" key="1">
    <source>
        <dbReference type="SAM" id="Phobius"/>
    </source>
</evidence>
<keyword evidence="1" id="KW-0472">Membrane</keyword>
<dbReference type="PIRSF" id="PIRSF016789">
    <property type="entry name" value="DUF454"/>
    <property type="match status" value="1"/>
</dbReference>
<evidence type="ECO:0000313" key="2">
    <source>
        <dbReference type="EMBL" id="CAA6813551.1"/>
    </source>
</evidence>
<name>A0A6S6TDX5_9BACT</name>
<dbReference type="PANTHER" id="PTHR35813:SF1">
    <property type="entry name" value="INNER MEMBRANE PROTEIN YBAN"/>
    <property type="match status" value="1"/>
</dbReference>
<dbReference type="InterPro" id="IPR007401">
    <property type="entry name" value="DUF454"/>
</dbReference>
<dbReference type="GO" id="GO:0005886">
    <property type="term" value="C:plasma membrane"/>
    <property type="evidence" value="ECO:0007669"/>
    <property type="project" value="TreeGrafter"/>
</dbReference>
<reference evidence="2" key="1">
    <citation type="submission" date="2020-01" db="EMBL/GenBank/DDBJ databases">
        <authorList>
            <person name="Meier V. D."/>
            <person name="Meier V D."/>
        </authorList>
    </citation>
    <scope>NUCLEOTIDE SEQUENCE</scope>
    <source>
        <strain evidence="2">HLG_WM_MAG_06</strain>
    </source>
</reference>
<feature type="transmembrane region" description="Helical" evidence="1">
    <location>
        <begin position="78"/>
        <end position="95"/>
    </location>
</feature>
<proteinExistence type="predicted"/>
<dbReference type="Pfam" id="PF04304">
    <property type="entry name" value="DUF454"/>
    <property type="match status" value="1"/>
</dbReference>
<dbReference type="PANTHER" id="PTHR35813">
    <property type="entry name" value="INNER MEMBRANE PROTEIN YBAN"/>
    <property type="match status" value="1"/>
</dbReference>
<sequence length="121" mass="13738">MKKTIKYLWLLLGLSCLGLAFLGVILPLLPTVPFLLLAAFFFAKSSEKLHTWLINHQLFGTMISDWHDRGAINKRAKYFATLSVLLVLGISVFLALKPLILTIQIILLSLVMLFIWTRPNE</sequence>
<keyword evidence="1" id="KW-1133">Transmembrane helix</keyword>
<gene>
    <name evidence="2" type="ORF">HELGO_WM19781</name>
</gene>
<dbReference type="EMBL" id="CACVAP010000072">
    <property type="protein sequence ID" value="CAA6813551.1"/>
    <property type="molecule type" value="Genomic_DNA"/>
</dbReference>
<keyword evidence="1" id="KW-0812">Transmembrane</keyword>
<accession>A0A6S6TDX5</accession>
<organism evidence="2">
    <name type="scientific">uncultured Sulfurovum sp</name>
    <dbReference type="NCBI Taxonomy" id="269237"/>
    <lineage>
        <taxon>Bacteria</taxon>
        <taxon>Pseudomonadati</taxon>
        <taxon>Campylobacterota</taxon>
        <taxon>Epsilonproteobacteria</taxon>
        <taxon>Campylobacterales</taxon>
        <taxon>Sulfurovaceae</taxon>
        <taxon>Sulfurovum</taxon>
        <taxon>environmental samples</taxon>
    </lineage>
</organism>